<gene>
    <name evidence="1" type="ORF">SAMN05444581_105225</name>
</gene>
<evidence type="ECO:0008006" key="3">
    <source>
        <dbReference type="Google" id="ProtNLM"/>
    </source>
</evidence>
<dbReference type="STRING" id="1612308.SAMN05444581_105225"/>
<organism evidence="1 2">
    <name type="scientific">Methylocapsa palsarum</name>
    <dbReference type="NCBI Taxonomy" id="1612308"/>
    <lineage>
        <taxon>Bacteria</taxon>
        <taxon>Pseudomonadati</taxon>
        <taxon>Pseudomonadota</taxon>
        <taxon>Alphaproteobacteria</taxon>
        <taxon>Hyphomicrobiales</taxon>
        <taxon>Beijerinckiaceae</taxon>
        <taxon>Methylocapsa</taxon>
    </lineage>
</organism>
<dbReference type="OrthoDB" id="7284792at2"/>
<sequence length="333" mass="35410">MTGSDKFHGDPPYKIKQHIIPSSEILAFESFRKPSPLAPIRTSKTLPEPGARSPFGILGRPTMAIAVTAGLAFLFVGNPGAMCSSGANKSNGELSIVSSLFLSSAMAAPVNVATPELLVNEAPPRPMDAAIPLGVSVRNSDESTILIIEGLVEGTTLSTGRPISDGKWWLYAGDIENALILPPPHFVGTMVVTVALIQNLAETRRLPFKWVEAKVPSSSVQSQAQGSEPNPQSASIHQIAPQEIAALIKRGNDLISSGDFAAARLVLQRAAEAGDERAALALAGTYDPETLKKLSLHGLSPDIAMARHWYEKAKALGSRDASQRLEMLARKPE</sequence>
<proteinExistence type="predicted"/>
<name>A0A1I3YER1_9HYPH</name>
<evidence type="ECO:0000313" key="2">
    <source>
        <dbReference type="Proteomes" id="UP000198755"/>
    </source>
</evidence>
<keyword evidence="2" id="KW-1185">Reference proteome</keyword>
<dbReference type="Proteomes" id="UP000198755">
    <property type="component" value="Unassembled WGS sequence"/>
</dbReference>
<dbReference type="EMBL" id="FOSN01000005">
    <property type="protein sequence ID" value="SFK30348.1"/>
    <property type="molecule type" value="Genomic_DNA"/>
</dbReference>
<dbReference type="Gene3D" id="1.25.40.10">
    <property type="entry name" value="Tetratricopeptide repeat domain"/>
    <property type="match status" value="1"/>
</dbReference>
<dbReference type="AlphaFoldDB" id="A0A1I3YER1"/>
<accession>A0A1I3YER1</accession>
<reference evidence="1 2" key="1">
    <citation type="submission" date="2016-10" db="EMBL/GenBank/DDBJ databases">
        <authorList>
            <person name="de Groot N.N."/>
        </authorList>
    </citation>
    <scope>NUCLEOTIDE SEQUENCE [LARGE SCALE GENOMIC DNA]</scope>
    <source>
        <strain evidence="1 2">NE2</strain>
    </source>
</reference>
<evidence type="ECO:0000313" key="1">
    <source>
        <dbReference type="EMBL" id="SFK30348.1"/>
    </source>
</evidence>
<dbReference type="RefSeq" id="WP_139223558.1">
    <property type="nucleotide sequence ID" value="NZ_FOSN01000005.1"/>
</dbReference>
<dbReference type="InterPro" id="IPR011990">
    <property type="entry name" value="TPR-like_helical_dom_sf"/>
</dbReference>
<protein>
    <recommendedName>
        <fullName evidence="3">Sel1 repeat-containing protein</fullName>
    </recommendedName>
</protein>
<dbReference type="SUPFAM" id="SSF81901">
    <property type="entry name" value="HCP-like"/>
    <property type="match status" value="1"/>
</dbReference>